<dbReference type="Proteomes" id="UP000887565">
    <property type="component" value="Unplaced"/>
</dbReference>
<organism evidence="2 3">
    <name type="scientific">Romanomermis culicivorax</name>
    <name type="common">Nematode worm</name>
    <dbReference type="NCBI Taxonomy" id="13658"/>
    <lineage>
        <taxon>Eukaryota</taxon>
        <taxon>Metazoa</taxon>
        <taxon>Ecdysozoa</taxon>
        <taxon>Nematoda</taxon>
        <taxon>Enoplea</taxon>
        <taxon>Dorylaimia</taxon>
        <taxon>Mermithida</taxon>
        <taxon>Mermithoidea</taxon>
        <taxon>Mermithidae</taxon>
        <taxon>Romanomermis</taxon>
    </lineage>
</organism>
<reference evidence="3" key="1">
    <citation type="submission" date="2022-11" db="UniProtKB">
        <authorList>
            <consortium name="WormBaseParasite"/>
        </authorList>
    </citation>
    <scope>IDENTIFICATION</scope>
</reference>
<proteinExistence type="predicted"/>
<keyword evidence="2" id="KW-1185">Reference proteome</keyword>
<accession>A0A915HQ47</accession>
<sequence>MMVLQPIPRPGTNPLSLMPSCTYTSSHCRNDANQYGGSHQQSQSHRNVNQYDSHHDPPHPYEDCYQDDRHDDRDDYQCHPHIASDTRQCHHH</sequence>
<feature type="compositionally biased region" description="Low complexity" evidence="1">
    <location>
        <begin position="36"/>
        <end position="45"/>
    </location>
</feature>
<dbReference type="WBParaSite" id="nRc.2.0.1.t03477-RA">
    <property type="protein sequence ID" value="nRc.2.0.1.t03477-RA"/>
    <property type="gene ID" value="nRc.2.0.1.g03477"/>
</dbReference>
<name>A0A915HQ47_ROMCU</name>
<dbReference type="AlphaFoldDB" id="A0A915HQ47"/>
<feature type="compositionally biased region" description="Basic and acidic residues" evidence="1">
    <location>
        <begin position="52"/>
        <end position="92"/>
    </location>
</feature>
<evidence type="ECO:0000313" key="3">
    <source>
        <dbReference type="WBParaSite" id="nRc.2.0.1.t03477-RA"/>
    </source>
</evidence>
<evidence type="ECO:0000313" key="2">
    <source>
        <dbReference type="Proteomes" id="UP000887565"/>
    </source>
</evidence>
<evidence type="ECO:0000256" key="1">
    <source>
        <dbReference type="SAM" id="MobiDB-lite"/>
    </source>
</evidence>
<protein>
    <submittedName>
        <fullName evidence="3">Uncharacterized protein</fullName>
    </submittedName>
</protein>
<feature type="region of interest" description="Disordered" evidence="1">
    <location>
        <begin position="29"/>
        <end position="92"/>
    </location>
</feature>